<dbReference type="GO" id="GO:0030332">
    <property type="term" value="F:cyclin binding"/>
    <property type="evidence" value="ECO:0007669"/>
    <property type="project" value="TreeGrafter"/>
</dbReference>
<dbReference type="GO" id="GO:0031624">
    <property type="term" value="F:ubiquitin conjugating enzyme binding"/>
    <property type="evidence" value="ECO:0007669"/>
    <property type="project" value="TreeGrafter"/>
</dbReference>
<gene>
    <name evidence="2" type="ORF">BDQ12DRAFT_684053</name>
</gene>
<evidence type="ECO:0000313" key="3">
    <source>
        <dbReference type="Proteomes" id="UP000308652"/>
    </source>
</evidence>
<dbReference type="GO" id="GO:0006513">
    <property type="term" value="P:protein monoubiquitination"/>
    <property type="evidence" value="ECO:0007669"/>
    <property type="project" value="TreeGrafter"/>
</dbReference>
<dbReference type="GO" id="GO:0005829">
    <property type="term" value="C:cytosol"/>
    <property type="evidence" value="ECO:0007669"/>
    <property type="project" value="TreeGrafter"/>
</dbReference>
<evidence type="ECO:0000256" key="1">
    <source>
        <dbReference type="SAM" id="MobiDB-lite"/>
    </source>
</evidence>
<accession>A0A5C3M1F3</accession>
<keyword evidence="3" id="KW-1185">Reference proteome</keyword>
<dbReference type="PANTHER" id="PTHR31531">
    <property type="entry name" value="E3 UBIQUITIN-PROTEIN LIGASE E3D FAMILY MEMBER"/>
    <property type="match status" value="1"/>
</dbReference>
<dbReference type="GO" id="GO:0061630">
    <property type="term" value="F:ubiquitin protein ligase activity"/>
    <property type="evidence" value="ECO:0007669"/>
    <property type="project" value="TreeGrafter"/>
</dbReference>
<feature type="region of interest" description="Disordered" evidence="1">
    <location>
        <begin position="387"/>
        <end position="422"/>
    </location>
</feature>
<proteinExistence type="predicted"/>
<dbReference type="OrthoDB" id="66510at2759"/>
<dbReference type="InterPro" id="IPR019193">
    <property type="entry name" value="UBQ-conj_enz_E2-bd_prot"/>
</dbReference>
<sequence length="994" mass="110112">MMATLTRPKIAPRSVTSPPLSSEVPSPFPREQLEQVRQQDQPSPADQTTFSPTQHHEDTLSIPAQRPAQSRKFESTLQEPESAPSGVLNDLMPSIAYVQKSCLMTLNNLLQAPTRWHPIVPDRRHSMPSSPQDTTAHQGSFDSSSSALQTLVSNLRNRQSTGSSEMIEARESELIHELRVRVADISSTSLEPSDSILANALVSLLSHFHRLSVIQAPPFQTPAAHDPLLDTTTHDPPPPIDLFDALKRQLNDLQVERLSSQSGSLTPAGAPPVLAVEVALLWTQIDKELEEIVTMCKERTEALPRFTADNNNLPPKYDAQDYELEYPPDYEPGSSELLDDAKSREHHHSSADEKMRLDLEAVTMAIDRLYLVAPQLHNQRVELKSSKVAQMEKARREGSASASASASSSRPTTSKGKGKEKDVQELEALLDMIGKASERSIHTQSVVLEGGMQSRLEKAKARDMAKKEKFVEQLALHSNAGRIHGQDAILSPPRIKDPEAMLTLPEFIRESIPRSAELLSDPQAMLTLPEFVKEPPPIRMNELEYDLPPFPNLKSKKKGSNRSRSLSAPPLAWLRSASSSSKSGLASAGVVPVRLKSRGMSTGFDVVYVAENHESLRHILVFFTVTGATPGVDIEAEVLPPFPEHPMEGGDHLVIRSGSNVSLPLMLPGKTTPGKKEVKVQSGHYELKLHTVSSSNPQSDAEESPILLGAHELSAAQPTSFLCASCSLPLVLSSKIKSYRDLPSEHWEELVEAWMCHSDQKLHDQVMQRSKSGFWPEEGQALVGGSYVLFEESSMSKNNLFIADEMKPEENWRLVRCICGAVIGRCQERQAEAEASPTAYRVLKYAIRPVSSIAEPMKISLSAFIVQDMNEFVQAHASYRFVIRDEENELPRILIWLFKPNIRIAYTTPTSRAIPKSASIHGAKVLYKLLNPSEASMDLKSILNKYPGFPQAEYLSYPMAICRRLAGLLKESNSAYPNSLRMMTGLEVGWLHRV</sequence>
<dbReference type="AlphaFoldDB" id="A0A5C3M1F3"/>
<protein>
    <submittedName>
        <fullName evidence="2">HECT-like ubiquitin-conjugating enzyme-binding-domain-containing protein</fullName>
    </submittedName>
</protein>
<organism evidence="2 3">
    <name type="scientific">Crucibulum laeve</name>
    <dbReference type="NCBI Taxonomy" id="68775"/>
    <lineage>
        <taxon>Eukaryota</taxon>
        <taxon>Fungi</taxon>
        <taxon>Dikarya</taxon>
        <taxon>Basidiomycota</taxon>
        <taxon>Agaricomycotina</taxon>
        <taxon>Agaricomycetes</taxon>
        <taxon>Agaricomycetidae</taxon>
        <taxon>Agaricales</taxon>
        <taxon>Agaricineae</taxon>
        <taxon>Nidulariaceae</taxon>
        <taxon>Crucibulum</taxon>
    </lineage>
</organism>
<feature type="region of interest" description="Disordered" evidence="1">
    <location>
        <begin position="306"/>
        <end position="352"/>
    </location>
</feature>
<feature type="compositionally biased region" description="Polar residues" evidence="1">
    <location>
        <begin position="127"/>
        <end position="145"/>
    </location>
</feature>
<dbReference type="GO" id="GO:0051865">
    <property type="term" value="P:protein autoubiquitination"/>
    <property type="evidence" value="ECO:0007669"/>
    <property type="project" value="TreeGrafter"/>
</dbReference>
<dbReference type="Proteomes" id="UP000308652">
    <property type="component" value="Unassembled WGS sequence"/>
</dbReference>
<dbReference type="Pfam" id="PF09814">
    <property type="entry name" value="HECT_2"/>
    <property type="match status" value="1"/>
</dbReference>
<dbReference type="EMBL" id="ML213604">
    <property type="protein sequence ID" value="TFK38156.1"/>
    <property type="molecule type" value="Genomic_DNA"/>
</dbReference>
<feature type="compositionally biased region" description="Low complexity" evidence="1">
    <location>
        <begin position="399"/>
        <end position="409"/>
    </location>
</feature>
<feature type="compositionally biased region" description="Polar residues" evidence="1">
    <location>
        <begin position="14"/>
        <end position="24"/>
    </location>
</feature>
<dbReference type="GO" id="GO:0043161">
    <property type="term" value="P:proteasome-mediated ubiquitin-dependent protein catabolic process"/>
    <property type="evidence" value="ECO:0007669"/>
    <property type="project" value="TreeGrafter"/>
</dbReference>
<evidence type="ECO:0000313" key="2">
    <source>
        <dbReference type="EMBL" id="TFK38156.1"/>
    </source>
</evidence>
<feature type="compositionally biased region" description="Polar residues" evidence="1">
    <location>
        <begin position="35"/>
        <end position="53"/>
    </location>
</feature>
<dbReference type="GO" id="GO:0005634">
    <property type="term" value="C:nucleus"/>
    <property type="evidence" value="ECO:0007669"/>
    <property type="project" value="TreeGrafter"/>
</dbReference>
<dbReference type="GO" id="GO:0000209">
    <property type="term" value="P:protein polyubiquitination"/>
    <property type="evidence" value="ECO:0007669"/>
    <property type="project" value="TreeGrafter"/>
</dbReference>
<feature type="region of interest" description="Disordered" evidence="1">
    <location>
        <begin position="119"/>
        <end position="145"/>
    </location>
</feature>
<dbReference type="PANTHER" id="PTHR31531:SF2">
    <property type="entry name" value="E3 UBIQUITIN-PROTEIN LIGASE E3D"/>
    <property type="match status" value="1"/>
</dbReference>
<dbReference type="STRING" id="68775.A0A5C3M1F3"/>
<dbReference type="GO" id="GO:0000151">
    <property type="term" value="C:ubiquitin ligase complex"/>
    <property type="evidence" value="ECO:0007669"/>
    <property type="project" value="TreeGrafter"/>
</dbReference>
<feature type="region of interest" description="Disordered" evidence="1">
    <location>
        <begin position="1"/>
        <end position="88"/>
    </location>
</feature>
<feature type="compositionally biased region" description="Basic and acidic residues" evidence="1">
    <location>
        <begin position="387"/>
        <end position="398"/>
    </location>
</feature>
<reference evidence="2 3" key="1">
    <citation type="journal article" date="2019" name="Nat. Ecol. Evol.">
        <title>Megaphylogeny resolves global patterns of mushroom evolution.</title>
        <authorList>
            <person name="Varga T."/>
            <person name="Krizsan K."/>
            <person name="Foldi C."/>
            <person name="Dima B."/>
            <person name="Sanchez-Garcia M."/>
            <person name="Sanchez-Ramirez S."/>
            <person name="Szollosi G.J."/>
            <person name="Szarkandi J.G."/>
            <person name="Papp V."/>
            <person name="Albert L."/>
            <person name="Andreopoulos W."/>
            <person name="Angelini C."/>
            <person name="Antonin V."/>
            <person name="Barry K.W."/>
            <person name="Bougher N.L."/>
            <person name="Buchanan P."/>
            <person name="Buyck B."/>
            <person name="Bense V."/>
            <person name="Catcheside P."/>
            <person name="Chovatia M."/>
            <person name="Cooper J."/>
            <person name="Damon W."/>
            <person name="Desjardin D."/>
            <person name="Finy P."/>
            <person name="Geml J."/>
            <person name="Haridas S."/>
            <person name="Hughes K."/>
            <person name="Justo A."/>
            <person name="Karasinski D."/>
            <person name="Kautmanova I."/>
            <person name="Kiss B."/>
            <person name="Kocsube S."/>
            <person name="Kotiranta H."/>
            <person name="LaButti K.M."/>
            <person name="Lechner B.E."/>
            <person name="Liimatainen K."/>
            <person name="Lipzen A."/>
            <person name="Lukacs Z."/>
            <person name="Mihaltcheva S."/>
            <person name="Morgado L.N."/>
            <person name="Niskanen T."/>
            <person name="Noordeloos M.E."/>
            <person name="Ohm R.A."/>
            <person name="Ortiz-Santana B."/>
            <person name="Ovrebo C."/>
            <person name="Racz N."/>
            <person name="Riley R."/>
            <person name="Savchenko A."/>
            <person name="Shiryaev A."/>
            <person name="Soop K."/>
            <person name="Spirin V."/>
            <person name="Szebenyi C."/>
            <person name="Tomsovsky M."/>
            <person name="Tulloss R.E."/>
            <person name="Uehling J."/>
            <person name="Grigoriev I.V."/>
            <person name="Vagvolgyi C."/>
            <person name="Papp T."/>
            <person name="Martin F.M."/>
            <person name="Miettinen O."/>
            <person name="Hibbett D.S."/>
            <person name="Nagy L.G."/>
        </authorList>
    </citation>
    <scope>NUCLEOTIDE SEQUENCE [LARGE SCALE GENOMIC DNA]</scope>
    <source>
        <strain evidence="2 3">CBS 166.37</strain>
    </source>
</reference>
<feature type="compositionally biased region" description="Basic and acidic residues" evidence="1">
    <location>
        <begin position="339"/>
        <end position="352"/>
    </location>
</feature>
<name>A0A5C3M1F3_9AGAR</name>